<evidence type="ECO:0000256" key="1">
    <source>
        <dbReference type="SAM" id="SignalP"/>
    </source>
</evidence>
<reference evidence="3" key="1">
    <citation type="submission" date="2016-10" db="EMBL/GenBank/DDBJ databases">
        <authorList>
            <person name="Varghese N."/>
            <person name="Submissions S."/>
        </authorList>
    </citation>
    <scope>NUCLEOTIDE SEQUENCE [LARGE SCALE GENOMIC DNA]</scope>
    <source>
        <strain evidence="3">DSM 28453</strain>
    </source>
</reference>
<evidence type="ECO:0000313" key="3">
    <source>
        <dbReference type="Proteomes" id="UP000198851"/>
    </source>
</evidence>
<evidence type="ECO:0000313" key="2">
    <source>
        <dbReference type="EMBL" id="SFK60178.1"/>
    </source>
</evidence>
<keyword evidence="3" id="KW-1185">Reference proteome</keyword>
<name>A0A1I4AUG6_9RHOB</name>
<accession>A0A1I4AUG6</accession>
<feature type="signal peptide" evidence="1">
    <location>
        <begin position="1"/>
        <end position="22"/>
    </location>
</feature>
<proteinExistence type="predicted"/>
<gene>
    <name evidence="2" type="ORF">SAMN04488036_101615</name>
</gene>
<dbReference type="EMBL" id="FOSZ01000001">
    <property type="protein sequence ID" value="SFK60178.1"/>
    <property type="molecule type" value="Genomic_DNA"/>
</dbReference>
<dbReference type="AlphaFoldDB" id="A0A1I4AUG6"/>
<sequence length="205" mass="23512">MNFRNTLFAAVALCITASASFAQNFGIDFKSMPRGTKLHYESSQGPKWVGTYVGKKGKYHRIDVRFIPDEKKYRRSDFYNKDGYLVKSEYKKLSSQDVDYTPFHCARIVGKCTMSSTKGDGIVIGNRRMKLKTLYTYSTTLNGTNFSSTITETTLKLDSKSLQMKPSVSKRTIKGTLTDYNLFQMRHWTRDGKKGWTKLLKIETK</sequence>
<protein>
    <submittedName>
        <fullName evidence="2">Uncharacterized protein</fullName>
    </submittedName>
</protein>
<organism evidence="2 3">
    <name type="scientific">Shimia haliotis</name>
    <dbReference type="NCBI Taxonomy" id="1280847"/>
    <lineage>
        <taxon>Bacteria</taxon>
        <taxon>Pseudomonadati</taxon>
        <taxon>Pseudomonadota</taxon>
        <taxon>Alphaproteobacteria</taxon>
        <taxon>Rhodobacterales</taxon>
        <taxon>Roseobacteraceae</taxon>
    </lineage>
</organism>
<keyword evidence="1" id="KW-0732">Signal</keyword>
<dbReference type="Proteomes" id="UP000198851">
    <property type="component" value="Unassembled WGS sequence"/>
</dbReference>
<feature type="chain" id="PRO_5011527085" evidence="1">
    <location>
        <begin position="23"/>
        <end position="205"/>
    </location>
</feature>